<name>A0A4C1VMU9_EUMVA</name>
<reference evidence="2 3" key="1">
    <citation type="journal article" date="2019" name="Commun. Biol.">
        <title>The bagworm genome reveals a unique fibroin gene that provides high tensile strength.</title>
        <authorList>
            <person name="Kono N."/>
            <person name="Nakamura H."/>
            <person name="Ohtoshi R."/>
            <person name="Tomita M."/>
            <person name="Numata K."/>
            <person name="Arakawa K."/>
        </authorList>
    </citation>
    <scope>NUCLEOTIDE SEQUENCE [LARGE SCALE GENOMIC DNA]</scope>
</reference>
<evidence type="ECO:0000256" key="1">
    <source>
        <dbReference type="SAM" id="MobiDB-lite"/>
    </source>
</evidence>
<dbReference type="EMBL" id="BGZK01000374">
    <property type="protein sequence ID" value="GBP39991.1"/>
    <property type="molecule type" value="Genomic_DNA"/>
</dbReference>
<feature type="region of interest" description="Disordered" evidence="1">
    <location>
        <begin position="17"/>
        <end position="50"/>
    </location>
</feature>
<sequence>MVKLPFRSPYETAVRCAPPLPPRVPDDGDSQKRYCNSGKNKSRRLAERAPSRTGCRARRTAAPAHTCVSCSCTALCLLDEESICKENIHFDDVDCLPGR</sequence>
<evidence type="ECO:0000313" key="3">
    <source>
        <dbReference type="Proteomes" id="UP000299102"/>
    </source>
</evidence>
<keyword evidence="3" id="KW-1185">Reference proteome</keyword>
<evidence type="ECO:0000313" key="2">
    <source>
        <dbReference type="EMBL" id="GBP39991.1"/>
    </source>
</evidence>
<comment type="caution">
    <text evidence="2">The sequence shown here is derived from an EMBL/GenBank/DDBJ whole genome shotgun (WGS) entry which is preliminary data.</text>
</comment>
<accession>A0A4C1VMU9</accession>
<dbReference type="AlphaFoldDB" id="A0A4C1VMU9"/>
<dbReference type="Proteomes" id="UP000299102">
    <property type="component" value="Unassembled WGS sequence"/>
</dbReference>
<organism evidence="2 3">
    <name type="scientific">Eumeta variegata</name>
    <name type="common">Bagworm moth</name>
    <name type="synonym">Eumeta japonica</name>
    <dbReference type="NCBI Taxonomy" id="151549"/>
    <lineage>
        <taxon>Eukaryota</taxon>
        <taxon>Metazoa</taxon>
        <taxon>Ecdysozoa</taxon>
        <taxon>Arthropoda</taxon>
        <taxon>Hexapoda</taxon>
        <taxon>Insecta</taxon>
        <taxon>Pterygota</taxon>
        <taxon>Neoptera</taxon>
        <taxon>Endopterygota</taxon>
        <taxon>Lepidoptera</taxon>
        <taxon>Glossata</taxon>
        <taxon>Ditrysia</taxon>
        <taxon>Tineoidea</taxon>
        <taxon>Psychidae</taxon>
        <taxon>Oiketicinae</taxon>
        <taxon>Eumeta</taxon>
    </lineage>
</organism>
<proteinExistence type="predicted"/>
<gene>
    <name evidence="2" type="ORF">EVAR_39219_1</name>
</gene>
<protein>
    <submittedName>
        <fullName evidence="2">Uncharacterized protein</fullName>
    </submittedName>
</protein>